<reference evidence="1" key="3">
    <citation type="submission" date="2025-09" db="UniProtKB">
        <authorList>
            <consortium name="Ensembl"/>
        </authorList>
    </citation>
    <scope>IDENTIFICATION</scope>
</reference>
<dbReference type="Ensembl" id="ENSSHAT00000045163.1">
    <property type="protein sequence ID" value="ENSSHAP00000046067.1"/>
    <property type="gene ID" value="ENSSHAG00000021277.1"/>
</dbReference>
<proteinExistence type="predicted"/>
<reference evidence="1" key="2">
    <citation type="submission" date="2025-08" db="UniProtKB">
        <authorList>
            <consortium name="Ensembl"/>
        </authorList>
    </citation>
    <scope>IDENTIFICATION</scope>
</reference>
<keyword evidence="2" id="KW-1185">Reference proteome</keyword>
<name>A0A7N4V884_SARHA</name>
<protein>
    <submittedName>
        <fullName evidence="1">Uncharacterized protein</fullName>
    </submittedName>
</protein>
<evidence type="ECO:0000313" key="1">
    <source>
        <dbReference type="Ensembl" id="ENSSHAP00000046067.1"/>
    </source>
</evidence>
<dbReference type="Proteomes" id="UP000007648">
    <property type="component" value="Unassembled WGS sequence"/>
</dbReference>
<organism evidence="1 2">
    <name type="scientific">Sarcophilus harrisii</name>
    <name type="common">Tasmanian devil</name>
    <name type="synonym">Sarcophilus laniarius</name>
    <dbReference type="NCBI Taxonomy" id="9305"/>
    <lineage>
        <taxon>Eukaryota</taxon>
        <taxon>Metazoa</taxon>
        <taxon>Chordata</taxon>
        <taxon>Craniata</taxon>
        <taxon>Vertebrata</taxon>
        <taxon>Euteleostomi</taxon>
        <taxon>Mammalia</taxon>
        <taxon>Metatheria</taxon>
        <taxon>Dasyuromorphia</taxon>
        <taxon>Dasyuridae</taxon>
        <taxon>Sarcophilus</taxon>
    </lineage>
</organism>
<sequence length="110" mass="12923">MDRMPSCSCLFELRFLPKCNSILLFSRTLDTVTCPRYSFSTGVPECKGEVVKNLINLPVIDRHCFNFGHEGLAYHTRQMHSTDKRANCLLYLYCQFQKKKRDSEYIPENY</sequence>
<evidence type="ECO:0000313" key="2">
    <source>
        <dbReference type="Proteomes" id="UP000007648"/>
    </source>
</evidence>
<reference evidence="1 2" key="1">
    <citation type="journal article" date="2011" name="Proc. Natl. Acad. Sci. U.S.A.">
        <title>Genetic diversity and population structure of the endangered marsupial Sarcophilus harrisii (Tasmanian devil).</title>
        <authorList>
            <person name="Miller W."/>
            <person name="Hayes V.M."/>
            <person name="Ratan A."/>
            <person name="Petersen D.C."/>
            <person name="Wittekindt N.E."/>
            <person name="Miller J."/>
            <person name="Walenz B."/>
            <person name="Knight J."/>
            <person name="Qi J."/>
            <person name="Zhao F."/>
            <person name="Wang Q."/>
            <person name="Bedoya-Reina O.C."/>
            <person name="Katiyar N."/>
            <person name="Tomsho L.P."/>
            <person name="Kasson L.M."/>
            <person name="Hardie R.A."/>
            <person name="Woodbridge P."/>
            <person name="Tindall E.A."/>
            <person name="Bertelsen M.F."/>
            <person name="Dixon D."/>
            <person name="Pyecroft S."/>
            <person name="Helgen K.M."/>
            <person name="Lesk A.M."/>
            <person name="Pringle T.H."/>
            <person name="Patterson N."/>
            <person name="Zhang Y."/>
            <person name="Kreiss A."/>
            <person name="Woods G.M."/>
            <person name="Jones M.E."/>
            <person name="Schuster S.C."/>
        </authorList>
    </citation>
    <scope>NUCLEOTIDE SEQUENCE [LARGE SCALE GENOMIC DNA]</scope>
</reference>
<dbReference type="AlphaFoldDB" id="A0A7N4V884"/>
<dbReference type="InParanoid" id="A0A7N4V884"/>
<accession>A0A7N4V884</accession>